<sequence length="408" mass="45691">MCHYTCLGLQHRRIRGGLCTNNVCFCDWDIPDHPLYYEHTYLSLTSSKNIKDEDSATLSNFILESVSDGSTIDSDSGLPLSTPSEDDREIPGQDVESLQENHPEDPALEPGPSNSRDHLSPNDVTQEVGMIHGGNVYKGGFAPFGGGKVRRWYPTDDQGRPIPWANDIPWNYALESSPASPMENYHGYEYECLYFGDLITYDMCHYGCIGLWHPNVLSGTCLNNVCFCAYDLQNVPTFLSRTYLSLRASHRIRINEDVTISSLIAASRGDDSTQSQASISSSNLVRIPNQITPDREIVAGPSSSADSGVFLSSREDNRYSSEVNCRFGRQIISEKECNIFCLSYGGSTRFKITKGICADDDHCYCIYYRLGLRMRKKLEKLEQEDPNALEMNVIRLSLHERAGHGCDL</sequence>
<protein>
    <submittedName>
        <fullName evidence="1">Uncharacterized protein</fullName>
    </submittedName>
</protein>
<evidence type="ECO:0000313" key="1">
    <source>
        <dbReference type="EMBL" id="KAJ8680231.1"/>
    </source>
</evidence>
<evidence type="ECO:0000313" key="2">
    <source>
        <dbReference type="Proteomes" id="UP001239111"/>
    </source>
</evidence>
<reference evidence="1" key="1">
    <citation type="submission" date="2023-04" db="EMBL/GenBank/DDBJ databases">
        <title>A chromosome-level genome assembly of the parasitoid wasp Eretmocerus hayati.</title>
        <authorList>
            <person name="Zhong Y."/>
            <person name="Liu S."/>
            <person name="Liu Y."/>
        </authorList>
    </citation>
    <scope>NUCLEOTIDE SEQUENCE</scope>
    <source>
        <strain evidence="1">ZJU_SS_LIU_2023</strain>
    </source>
</reference>
<proteinExistence type="predicted"/>
<organism evidence="1 2">
    <name type="scientific">Eretmocerus hayati</name>
    <dbReference type="NCBI Taxonomy" id="131215"/>
    <lineage>
        <taxon>Eukaryota</taxon>
        <taxon>Metazoa</taxon>
        <taxon>Ecdysozoa</taxon>
        <taxon>Arthropoda</taxon>
        <taxon>Hexapoda</taxon>
        <taxon>Insecta</taxon>
        <taxon>Pterygota</taxon>
        <taxon>Neoptera</taxon>
        <taxon>Endopterygota</taxon>
        <taxon>Hymenoptera</taxon>
        <taxon>Apocrita</taxon>
        <taxon>Proctotrupomorpha</taxon>
        <taxon>Chalcidoidea</taxon>
        <taxon>Aphelinidae</taxon>
        <taxon>Aphelininae</taxon>
        <taxon>Eretmocerus</taxon>
    </lineage>
</organism>
<keyword evidence="2" id="KW-1185">Reference proteome</keyword>
<name>A0ACC2PBQ0_9HYME</name>
<accession>A0ACC2PBQ0</accession>
<comment type="caution">
    <text evidence="1">The sequence shown here is derived from an EMBL/GenBank/DDBJ whole genome shotgun (WGS) entry which is preliminary data.</text>
</comment>
<dbReference type="EMBL" id="CM056742">
    <property type="protein sequence ID" value="KAJ8680231.1"/>
    <property type="molecule type" value="Genomic_DNA"/>
</dbReference>
<gene>
    <name evidence="1" type="ORF">QAD02_016018</name>
</gene>
<dbReference type="Proteomes" id="UP001239111">
    <property type="component" value="Chromosome 2"/>
</dbReference>